<evidence type="ECO:0000256" key="1">
    <source>
        <dbReference type="SAM" id="Phobius"/>
    </source>
</evidence>
<feature type="transmembrane region" description="Helical" evidence="1">
    <location>
        <begin position="15"/>
        <end position="35"/>
    </location>
</feature>
<gene>
    <name evidence="2" type="ORF">HDF14_003246</name>
</gene>
<evidence type="ECO:0000313" key="2">
    <source>
        <dbReference type="EMBL" id="MBB5329624.1"/>
    </source>
</evidence>
<keyword evidence="1" id="KW-0472">Membrane</keyword>
<evidence type="ECO:0000313" key="3">
    <source>
        <dbReference type="Proteomes" id="UP000535182"/>
    </source>
</evidence>
<reference evidence="2 3" key="1">
    <citation type="submission" date="2020-08" db="EMBL/GenBank/DDBJ databases">
        <title>Genomic Encyclopedia of Type Strains, Phase IV (KMG-V): Genome sequencing to study the core and pangenomes of soil and plant-associated prokaryotes.</title>
        <authorList>
            <person name="Whitman W."/>
        </authorList>
    </citation>
    <scope>NUCLEOTIDE SEQUENCE [LARGE SCALE GENOMIC DNA]</scope>
    <source>
        <strain evidence="2 3">X5P2</strain>
    </source>
</reference>
<name>A0A9X0QG56_9BACT</name>
<sequence length="36" mass="3913">MDQVSSVSIKRKRELALSCAAYCFLVIITAAGAWIP</sequence>
<accession>A0A9X0QG56</accession>
<protein>
    <submittedName>
        <fullName evidence="2">Uncharacterized protein</fullName>
    </submittedName>
</protein>
<comment type="caution">
    <text evidence="2">The sequence shown here is derived from an EMBL/GenBank/DDBJ whole genome shotgun (WGS) entry which is preliminary data.</text>
</comment>
<proteinExistence type="predicted"/>
<organism evidence="2 3">
    <name type="scientific">Tunturiibacter gelidiferens</name>
    <dbReference type="NCBI Taxonomy" id="3069689"/>
    <lineage>
        <taxon>Bacteria</taxon>
        <taxon>Pseudomonadati</taxon>
        <taxon>Acidobacteriota</taxon>
        <taxon>Terriglobia</taxon>
        <taxon>Terriglobales</taxon>
        <taxon>Acidobacteriaceae</taxon>
        <taxon>Tunturiibacter</taxon>
    </lineage>
</organism>
<keyword evidence="3" id="KW-1185">Reference proteome</keyword>
<keyword evidence="1" id="KW-1133">Transmembrane helix</keyword>
<dbReference type="Proteomes" id="UP000535182">
    <property type="component" value="Unassembled WGS sequence"/>
</dbReference>
<dbReference type="EMBL" id="JACHEB010000007">
    <property type="protein sequence ID" value="MBB5329624.1"/>
    <property type="molecule type" value="Genomic_DNA"/>
</dbReference>
<dbReference type="AlphaFoldDB" id="A0A9X0QG56"/>
<keyword evidence="1" id="KW-0812">Transmembrane</keyword>